<gene>
    <name evidence="8" type="ORF">EXU32_14785</name>
</gene>
<dbReference type="AlphaFoldDB" id="A0A4P6MZZ6"/>
<dbReference type="GO" id="GO:0019290">
    <property type="term" value="P:siderophore biosynthetic process"/>
    <property type="evidence" value="ECO:0007669"/>
    <property type="project" value="InterPro"/>
</dbReference>
<dbReference type="SMART" id="SM01006">
    <property type="entry name" value="AlcB"/>
    <property type="match status" value="1"/>
</dbReference>
<sequence>MSTWHFLSPIGRVTIEPAVPQEHIDLLHAWVTHPRSTFWGMQGNTSEQSRAAFDEIDADPHHTAWLGRVDGVPTFLTETYDPAHSVLAAHYRVEPGQLGMHVLVAPTDTPVHGLTSQVFRAVMHFCFRDPAVTEVVVEPDVRNHAIHAKNAAAGFVVDRRIALSDKEALLSFCTVEAFAASERASGSGGERASGSGGERASGSGSEPASDSGSELERGGPVLGGEGLPSPDVAHLEPEVTARAHRHVAAKAIGEFTHERLLSPEPTTDGRWTITAGTARYTFAATRHALEHWRVDPASLERTVDGEVTRVDAMAVVSDLHEDLGIPHHLRSTYLEELSGTLASLAYKWHHARHTSRELVHADFQTIEAAMTEGHPAFVANNGRIGFSATDHAAYSPEAGADVHLVWIAVRRNVAHLSLADGLTEEDLYAGELDPADRERFSLRLEAKGVDPADYLLMPIHPWQWDHKLAVTFASDLARRDIVHLGRTSDRYRAQQSIRTFFNRDRPERHYVKTALAIQNMGFLRGLSPSYMAATPAINDWVAQLVEDDPELAACGFRVLREVAAIGYTGDAYHQLGAPNPHTKMVAALWRESPVPKLVAGERLQSLTGLLHRDADGGALITELVTASPIGAAEWVRRMLRAYLRPVVHCLGVHDLAFMPHGENLILVLEDHVPTGVFMKDIGEEVVVMSDRPLPADVKRIRHVLPPHVQSLSILTDVLDGVLRFVAEILADDEVMSGGEFWTLVAECVQEHAADHPRAARLDLLRESFEHSCLNRLQLRNTLQMVDLTDPEGSLIRVGDLANPLHNPHDLKEMRPEMREGAHDLKEMRPVTREGAYDRWRTGG</sequence>
<evidence type="ECO:0000256" key="3">
    <source>
        <dbReference type="ARBA" id="ARBA00007832"/>
    </source>
</evidence>
<proteinExistence type="inferred from homology"/>
<dbReference type="InterPro" id="IPR019432">
    <property type="entry name" value="Acyltransferase_MbtK/IucB-like"/>
</dbReference>
<dbReference type="PANTHER" id="PTHR34384">
    <property type="entry name" value="L-2,3-DIAMINOPROPANOATE--CITRATE LIGASE"/>
    <property type="match status" value="1"/>
</dbReference>
<evidence type="ECO:0000256" key="6">
    <source>
        <dbReference type="SAM" id="MobiDB-lite"/>
    </source>
</evidence>
<comment type="function">
    <text evidence="1">Acyltransferase required for the direct transfer of medium- to long-chain fatty acyl moieties from a carrier protein (MbtL) on to the epsilon-amino group of lysine residue in the mycobactin core.</text>
</comment>
<dbReference type="KEGG" id="jli:EXU32_14785"/>
<comment type="similarity">
    <text evidence="3">Belongs to the IucA/IucC family.</text>
</comment>
<dbReference type="Pfam" id="PF06276">
    <property type="entry name" value="FhuF"/>
    <property type="match status" value="1"/>
</dbReference>
<feature type="region of interest" description="Disordered" evidence="6">
    <location>
        <begin position="183"/>
        <end position="232"/>
    </location>
</feature>
<organism evidence="8 9">
    <name type="scientific">Janibacter limosus</name>
    <dbReference type="NCBI Taxonomy" id="53458"/>
    <lineage>
        <taxon>Bacteria</taxon>
        <taxon>Bacillati</taxon>
        <taxon>Actinomycetota</taxon>
        <taxon>Actinomycetes</taxon>
        <taxon>Micrococcales</taxon>
        <taxon>Intrasporangiaceae</taxon>
        <taxon>Janibacter</taxon>
    </lineage>
</organism>
<keyword evidence="9" id="KW-1185">Reference proteome</keyword>
<comment type="pathway">
    <text evidence="2">Siderophore biosynthesis; mycobactin biosynthesis.</text>
</comment>
<dbReference type="OrthoDB" id="495728at2"/>
<dbReference type="InterPro" id="IPR016181">
    <property type="entry name" value="Acyl_CoA_acyltransferase"/>
</dbReference>
<dbReference type="GO" id="GO:0016746">
    <property type="term" value="F:acyltransferase activity"/>
    <property type="evidence" value="ECO:0007669"/>
    <property type="project" value="InterPro"/>
</dbReference>
<dbReference type="RefSeq" id="WP_130630592.1">
    <property type="nucleotide sequence ID" value="NZ_CP036164.1"/>
</dbReference>
<dbReference type="Pfam" id="PF13523">
    <property type="entry name" value="Acetyltransf_8"/>
    <property type="match status" value="1"/>
</dbReference>
<accession>A0A4P6MZZ6</accession>
<feature type="domain" description="Acyltransferase MbtK/IucB-like conserved" evidence="7">
    <location>
        <begin position="16"/>
        <end position="63"/>
    </location>
</feature>
<dbReference type="InterPro" id="IPR022770">
    <property type="entry name" value="IucA/IucC-like_C"/>
</dbReference>
<evidence type="ECO:0000256" key="5">
    <source>
        <dbReference type="ARBA" id="ARBA00031122"/>
    </source>
</evidence>
<dbReference type="InterPro" id="IPR037455">
    <property type="entry name" value="LucA/IucC-like"/>
</dbReference>
<dbReference type="PANTHER" id="PTHR34384:SF6">
    <property type="entry name" value="STAPHYLOFERRIN B SYNTHASE"/>
    <property type="match status" value="1"/>
</dbReference>
<dbReference type="Pfam" id="PF04183">
    <property type="entry name" value="IucA_IucC"/>
    <property type="match status" value="1"/>
</dbReference>
<protein>
    <recommendedName>
        <fullName evidence="4">Lysine N-acyltransferase MbtK</fullName>
    </recommendedName>
    <alternativeName>
        <fullName evidence="5">Mycobactin synthase protein K</fullName>
    </alternativeName>
</protein>
<dbReference type="InterPro" id="IPR007310">
    <property type="entry name" value="Aerobactin_biosyn_IucA/IucC_N"/>
</dbReference>
<dbReference type="Proteomes" id="UP000290408">
    <property type="component" value="Chromosome"/>
</dbReference>
<name>A0A4P6MZZ6_9MICO</name>
<dbReference type="EMBL" id="CP036164">
    <property type="protein sequence ID" value="QBF47403.1"/>
    <property type="molecule type" value="Genomic_DNA"/>
</dbReference>
<dbReference type="Gene3D" id="1.10.510.40">
    <property type="match status" value="1"/>
</dbReference>
<dbReference type="Gene3D" id="3.40.630.30">
    <property type="match status" value="1"/>
</dbReference>
<dbReference type="STRING" id="1216970.GCA_001570985_01880"/>
<dbReference type="Gene3D" id="3.30.310.280">
    <property type="match status" value="1"/>
</dbReference>
<dbReference type="GO" id="GO:0016881">
    <property type="term" value="F:acid-amino acid ligase activity"/>
    <property type="evidence" value="ECO:0007669"/>
    <property type="project" value="UniProtKB-ARBA"/>
</dbReference>
<evidence type="ECO:0000256" key="4">
    <source>
        <dbReference type="ARBA" id="ARBA00020586"/>
    </source>
</evidence>
<dbReference type="SUPFAM" id="SSF55729">
    <property type="entry name" value="Acyl-CoA N-acyltransferases (Nat)"/>
    <property type="match status" value="1"/>
</dbReference>
<dbReference type="UniPathway" id="UPA00011"/>
<evidence type="ECO:0000256" key="2">
    <source>
        <dbReference type="ARBA" id="ARBA00005102"/>
    </source>
</evidence>
<dbReference type="Gene3D" id="6.10.250.3370">
    <property type="match status" value="1"/>
</dbReference>
<keyword evidence="8" id="KW-0808">Transferase</keyword>
<evidence type="ECO:0000313" key="9">
    <source>
        <dbReference type="Proteomes" id="UP000290408"/>
    </source>
</evidence>
<evidence type="ECO:0000313" key="8">
    <source>
        <dbReference type="EMBL" id="QBF47403.1"/>
    </source>
</evidence>
<evidence type="ECO:0000256" key="1">
    <source>
        <dbReference type="ARBA" id="ARBA00003818"/>
    </source>
</evidence>
<reference evidence="8 9" key="1">
    <citation type="submission" date="2019-02" db="EMBL/GenBank/DDBJ databases">
        <title>Genomic data mining of an Antarctic deep-sea actinobacterium, Janibacterlimosus P3-3-X1.</title>
        <authorList>
            <person name="Liao L."/>
            <person name="Chen B."/>
        </authorList>
    </citation>
    <scope>NUCLEOTIDE SEQUENCE [LARGE SCALE GENOMIC DNA]</scope>
    <source>
        <strain evidence="8 9">P3-3-X1</strain>
    </source>
</reference>
<feature type="compositionally biased region" description="Gly residues" evidence="6">
    <location>
        <begin position="186"/>
        <end position="199"/>
    </location>
</feature>
<evidence type="ECO:0000259" key="7">
    <source>
        <dbReference type="SMART" id="SM01006"/>
    </source>
</evidence>